<gene>
    <name evidence="1" type="ORF">PGT21_026673</name>
</gene>
<proteinExistence type="predicted"/>
<comment type="caution">
    <text evidence="1">The sequence shown here is derived from an EMBL/GenBank/DDBJ whole genome shotgun (WGS) entry which is preliminary data.</text>
</comment>
<keyword evidence="2" id="KW-1185">Reference proteome</keyword>
<reference evidence="1 2" key="1">
    <citation type="submission" date="2019-05" db="EMBL/GenBank/DDBJ databases">
        <title>Emergence of the Ug99 lineage of the wheat stem rust pathogen through somatic hybridization.</title>
        <authorList>
            <person name="Li F."/>
            <person name="Upadhyaya N.M."/>
            <person name="Sperschneider J."/>
            <person name="Matny O."/>
            <person name="Nguyen-Phuc H."/>
            <person name="Mago R."/>
            <person name="Raley C."/>
            <person name="Miller M.E."/>
            <person name="Silverstein K.A.T."/>
            <person name="Henningsen E."/>
            <person name="Hirsch C.D."/>
            <person name="Visser B."/>
            <person name="Pretorius Z.A."/>
            <person name="Steffenson B.J."/>
            <person name="Schwessinger B."/>
            <person name="Dodds P.N."/>
            <person name="Figueroa M."/>
        </authorList>
    </citation>
    <scope>NUCLEOTIDE SEQUENCE [LARGE SCALE GENOMIC DNA]</scope>
    <source>
        <strain evidence="1">21-0</strain>
    </source>
</reference>
<accession>A0A5B0NK40</accession>
<dbReference type="EMBL" id="VSWC01000093">
    <property type="protein sequence ID" value="KAA1089671.1"/>
    <property type="molecule type" value="Genomic_DNA"/>
</dbReference>
<evidence type="ECO:0000313" key="2">
    <source>
        <dbReference type="Proteomes" id="UP000324748"/>
    </source>
</evidence>
<protein>
    <submittedName>
        <fullName evidence="1">Uncharacterized protein</fullName>
    </submittedName>
</protein>
<organism evidence="1 2">
    <name type="scientific">Puccinia graminis f. sp. tritici</name>
    <dbReference type="NCBI Taxonomy" id="56615"/>
    <lineage>
        <taxon>Eukaryota</taxon>
        <taxon>Fungi</taxon>
        <taxon>Dikarya</taxon>
        <taxon>Basidiomycota</taxon>
        <taxon>Pucciniomycotina</taxon>
        <taxon>Pucciniomycetes</taxon>
        <taxon>Pucciniales</taxon>
        <taxon>Pucciniaceae</taxon>
        <taxon>Puccinia</taxon>
    </lineage>
</organism>
<name>A0A5B0NK40_PUCGR</name>
<sequence length="89" mass="9916">MFERSIGLKVSGRVEKPDCSLLQVGWEHCISLRPLHCLLLEAGRVGQYYYFLLPQSRLMRKYIGAAAPGYNSASDGTCFGETTMSNVLL</sequence>
<dbReference type="Proteomes" id="UP000324748">
    <property type="component" value="Unassembled WGS sequence"/>
</dbReference>
<evidence type="ECO:0000313" key="1">
    <source>
        <dbReference type="EMBL" id="KAA1089671.1"/>
    </source>
</evidence>
<dbReference type="AlphaFoldDB" id="A0A5B0NK40"/>